<evidence type="ECO:0000313" key="3">
    <source>
        <dbReference type="Proteomes" id="UP000799302"/>
    </source>
</evidence>
<dbReference type="Proteomes" id="UP000799302">
    <property type="component" value="Unassembled WGS sequence"/>
</dbReference>
<organism evidence="2 3">
    <name type="scientific">Microthyrium microscopicum</name>
    <dbReference type="NCBI Taxonomy" id="703497"/>
    <lineage>
        <taxon>Eukaryota</taxon>
        <taxon>Fungi</taxon>
        <taxon>Dikarya</taxon>
        <taxon>Ascomycota</taxon>
        <taxon>Pezizomycotina</taxon>
        <taxon>Dothideomycetes</taxon>
        <taxon>Dothideomycetes incertae sedis</taxon>
        <taxon>Microthyriales</taxon>
        <taxon>Microthyriaceae</taxon>
        <taxon>Microthyrium</taxon>
    </lineage>
</organism>
<feature type="domain" description="DUF7053" evidence="1">
    <location>
        <begin position="6"/>
        <end position="144"/>
    </location>
</feature>
<reference evidence="2" key="1">
    <citation type="journal article" date="2020" name="Stud. Mycol.">
        <title>101 Dothideomycetes genomes: a test case for predicting lifestyles and emergence of pathogens.</title>
        <authorList>
            <person name="Haridas S."/>
            <person name="Albert R."/>
            <person name="Binder M."/>
            <person name="Bloem J."/>
            <person name="Labutti K."/>
            <person name="Salamov A."/>
            <person name="Andreopoulos B."/>
            <person name="Baker S."/>
            <person name="Barry K."/>
            <person name="Bills G."/>
            <person name="Bluhm B."/>
            <person name="Cannon C."/>
            <person name="Castanera R."/>
            <person name="Culley D."/>
            <person name="Daum C."/>
            <person name="Ezra D."/>
            <person name="Gonzalez J."/>
            <person name="Henrissat B."/>
            <person name="Kuo A."/>
            <person name="Liang C."/>
            <person name="Lipzen A."/>
            <person name="Lutzoni F."/>
            <person name="Magnuson J."/>
            <person name="Mondo S."/>
            <person name="Nolan M."/>
            <person name="Ohm R."/>
            <person name="Pangilinan J."/>
            <person name="Park H.-J."/>
            <person name="Ramirez L."/>
            <person name="Alfaro M."/>
            <person name="Sun H."/>
            <person name="Tritt A."/>
            <person name="Yoshinaga Y."/>
            <person name="Zwiers L.-H."/>
            <person name="Turgeon B."/>
            <person name="Goodwin S."/>
            <person name="Spatafora J."/>
            <person name="Crous P."/>
            <person name="Grigoriev I."/>
        </authorList>
    </citation>
    <scope>NUCLEOTIDE SEQUENCE</scope>
    <source>
        <strain evidence="2">CBS 115976</strain>
    </source>
</reference>
<dbReference type="OrthoDB" id="3905686at2759"/>
<dbReference type="InterPro" id="IPR055481">
    <property type="entry name" value="DUF7053"/>
</dbReference>
<dbReference type="AlphaFoldDB" id="A0A6A6UCK3"/>
<proteinExistence type="predicted"/>
<name>A0A6A6UCK3_9PEZI</name>
<dbReference type="Pfam" id="PF23155">
    <property type="entry name" value="DUF7053"/>
    <property type="match status" value="1"/>
</dbReference>
<evidence type="ECO:0000313" key="2">
    <source>
        <dbReference type="EMBL" id="KAF2668654.1"/>
    </source>
</evidence>
<dbReference type="EMBL" id="MU004236">
    <property type="protein sequence ID" value="KAF2668654.1"/>
    <property type="molecule type" value="Genomic_DNA"/>
</dbReference>
<accession>A0A6A6UCK3</accession>
<protein>
    <recommendedName>
        <fullName evidence="1">DUF7053 domain-containing protein</fullName>
    </recommendedName>
</protein>
<keyword evidence="3" id="KW-1185">Reference proteome</keyword>
<gene>
    <name evidence="2" type="ORF">BT63DRAFT_282420</name>
</gene>
<sequence>MKEAPTTTITTPLLEGLAPEKVIAVFHDHDTYIKATCPQLIDYKLESGDATSKNEPVVYSVTDKKPMGQTTYKLTIVNLDDGVDTLVNAKPPVGTLTITGEWRVTGGNIVEKVHLDCNFVMKKMVKSNVDSTHGGQHQELMKIAAAK</sequence>
<evidence type="ECO:0000259" key="1">
    <source>
        <dbReference type="Pfam" id="PF23155"/>
    </source>
</evidence>